<dbReference type="Gene3D" id="3.40.50.1820">
    <property type="entry name" value="alpha/beta hydrolase"/>
    <property type="match status" value="1"/>
</dbReference>
<evidence type="ECO:0000313" key="3">
    <source>
        <dbReference type="Proteomes" id="UP001549099"/>
    </source>
</evidence>
<dbReference type="InterPro" id="IPR051044">
    <property type="entry name" value="MAG_DAG_Lipase"/>
</dbReference>
<protein>
    <submittedName>
        <fullName evidence="2">Lysophospholipase</fullName>
        <ecNumber evidence="2">3.1.1.5</ecNumber>
    </submittedName>
</protein>
<keyword evidence="2" id="KW-0378">Hydrolase</keyword>
<dbReference type="RefSeq" id="WP_354196381.1">
    <property type="nucleotide sequence ID" value="NZ_JBEPLW010000006.1"/>
</dbReference>
<feature type="domain" description="Serine aminopeptidase S33" evidence="1">
    <location>
        <begin position="9"/>
        <end position="240"/>
    </location>
</feature>
<dbReference type="Pfam" id="PF12146">
    <property type="entry name" value="Hydrolase_4"/>
    <property type="match status" value="1"/>
</dbReference>
<reference evidence="2 3" key="1">
    <citation type="submission" date="2024-06" db="EMBL/GenBank/DDBJ databases">
        <title>Genomic Encyclopedia of Type Strains, Phase IV (KMG-IV): sequencing the most valuable type-strain genomes for metagenomic binning, comparative biology and taxonomic classification.</title>
        <authorList>
            <person name="Goeker M."/>
        </authorList>
    </citation>
    <scope>NUCLEOTIDE SEQUENCE [LARGE SCALE GENOMIC DNA]</scope>
    <source>
        <strain evidence="2 3">DSM 26128</strain>
    </source>
</reference>
<dbReference type="PANTHER" id="PTHR11614">
    <property type="entry name" value="PHOSPHOLIPASE-RELATED"/>
    <property type="match status" value="1"/>
</dbReference>
<organism evidence="2 3">
    <name type="scientific">Bhargavaea ullalensis</name>
    <dbReference type="NCBI Taxonomy" id="1265685"/>
    <lineage>
        <taxon>Bacteria</taxon>
        <taxon>Bacillati</taxon>
        <taxon>Bacillota</taxon>
        <taxon>Bacilli</taxon>
        <taxon>Bacillales</taxon>
        <taxon>Caryophanaceae</taxon>
        <taxon>Bhargavaea</taxon>
    </lineage>
</organism>
<evidence type="ECO:0000259" key="1">
    <source>
        <dbReference type="Pfam" id="PF12146"/>
    </source>
</evidence>
<comment type="caution">
    <text evidence="2">The sequence shown here is derived from an EMBL/GenBank/DDBJ whole genome shotgun (WGS) entry which is preliminary data.</text>
</comment>
<evidence type="ECO:0000313" key="2">
    <source>
        <dbReference type="EMBL" id="MET3575322.1"/>
    </source>
</evidence>
<dbReference type="InterPro" id="IPR022742">
    <property type="entry name" value="Hydrolase_4"/>
</dbReference>
<dbReference type="EMBL" id="JBEPLW010000006">
    <property type="protein sequence ID" value="MET3575322.1"/>
    <property type="molecule type" value="Genomic_DNA"/>
</dbReference>
<dbReference type="GO" id="GO:0004622">
    <property type="term" value="F:phosphatidylcholine lysophospholipase activity"/>
    <property type="evidence" value="ECO:0007669"/>
    <property type="project" value="UniProtKB-EC"/>
</dbReference>
<gene>
    <name evidence="2" type="ORF">ABID49_001207</name>
</gene>
<dbReference type="InterPro" id="IPR029058">
    <property type="entry name" value="AB_hydrolase_fold"/>
</dbReference>
<sequence>MWKWEAEGQPKATVVLFHNAYEYHGRHAWLIERFRTAGMHVIAGDLPGHGSRGTEVHDEAIQEYREFAGQLVKAGLAESVPLFLYGHGLGGLLAADQARLMGNACAGLVLTSPWFALDHLPPKMKGALSGIGKIASGIKFNHRITEEMLTRAPEPGAAEGSRLSYHPVATAGWYRELALYMREMSELPAAGGAPVLLHTGEKDEIASRKAAREWLVKEGREEFQYKMWNNCRHDIFHEPEKEEVFLYTEAFINSVLRSLGYVA</sequence>
<proteinExistence type="predicted"/>
<dbReference type="EC" id="3.1.1.5" evidence="2"/>
<dbReference type="SUPFAM" id="SSF53474">
    <property type="entry name" value="alpha/beta-Hydrolases"/>
    <property type="match status" value="1"/>
</dbReference>
<accession>A0ABV2GAL1</accession>
<name>A0ABV2GAL1_9BACL</name>
<keyword evidence="3" id="KW-1185">Reference proteome</keyword>
<dbReference type="Proteomes" id="UP001549099">
    <property type="component" value="Unassembled WGS sequence"/>
</dbReference>